<dbReference type="RefSeq" id="WP_091836035.1">
    <property type="nucleotide sequence ID" value="NZ_FPAA01000004.1"/>
</dbReference>
<dbReference type="EMBL" id="FPAA01000004">
    <property type="protein sequence ID" value="SFS60892.1"/>
    <property type="molecule type" value="Genomic_DNA"/>
</dbReference>
<organism evidence="3 4">
    <name type="scientific">Marininema halotolerans</name>
    <dbReference type="NCBI Taxonomy" id="1155944"/>
    <lineage>
        <taxon>Bacteria</taxon>
        <taxon>Bacillati</taxon>
        <taxon>Bacillota</taxon>
        <taxon>Bacilli</taxon>
        <taxon>Bacillales</taxon>
        <taxon>Thermoactinomycetaceae</taxon>
        <taxon>Marininema</taxon>
    </lineage>
</organism>
<accession>A0A1I6R866</accession>
<keyword evidence="1" id="KW-0472">Membrane</keyword>
<evidence type="ECO:0000313" key="4">
    <source>
        <dbReference type="Proteomes" id="UP000198660"/>
    </source>
</evidence>
<dbReference type="Proteomes" id="UP000198660">
    <property type="component" value="Unassembled WGS sequence"/>
</dbReference>
<keyword evidence="4" id="KW-1185">Reference proteome</keyword>
<dbReference type="Pfam" id="PF13559">
    <property type="entry name" value="DUF4129"/>
    <property type="match status" value="1"/>
</dbReference>
<dbReference type="AlphaFoldDB" id="A0A1I6R866"/>
<keyword evidence="1" id="KW-1133">Transmembrane helix</keyword>
<proteinExistence type="predicted"/>
<reference evidence="4" key="1">
    <citation type="submission" date="2016-10" db="EMBL/GenBank/DDBJ databases">
        <authorList>
            <person name="Varghese N."/>
            <person name="Submissions S."/>
        </authorList>
    </citation>
    <scope>NUCLEOTIDE SEQUENCE [LARGE SCALE GENOMIC DNA]</scope>
    <source>
        <strain evidence="4">DSM 45789</strain>
    </source>
</reference>
<name>A0A1I6R866_9BACL</name>
<evidence type="ECO:0000256" key="1">
    <source>
        <dbReference type="SAM" id="Phobius"/>
    </source>
</evidence>
<feature type="transmembrane region" description="Helical" evidence="1">
    <location>
        <begin position="61"/>
        <end position="81"/>
    </location>
</feature>
<evidence type="ECO:0000313" key="3">
    <source>
        <dbReference type="EMBL" id="SFS60892.1"/>
    </source>
</evidence>
<keyword evidence="1" id="KW-0812">Transmembrane</keyword>
<evidence type="ECO:0000259" key="2">
    <source>
        <dbReference type="Pfam" id="PF13559"/>
    </source>
</evidence>
<dbReference type="OrthoDB" id="5491447at2"/>
<gene>
    <name evidence="3" type="ORF">SAMN05444972_104246</name>
</gene>
<protein>
    <recommendedName>
        <fullName evidence="2">Protein-glutamine gamma-glutamyltransferase-like C-terminal domain-containing protein</fullName>
    </recommendedName>
</protein>
<dbReference type="InterPro" id="IPR025403">
    <property type="entry name" value="TgpA-like_C"/>
</dbReference>
<sequence>MAPEYDKARDQLSEILDRSEFTNQQWLDQWQTFFNNILDILSSFLAKQLHSWLGIQVDTRIGGVLPILVGVIVLVLGIWLARRFFWSKPRVNKDTHKRNDRTLSLEDWWKKAEDYGNRGAYREGITLLYQAVLEQLIQQGIIIGNRYKSNRDYRDEVEQNRPDLAIAFKHLTHRFDRVRYGDGDADKKEYTEFYQLSQRFAQEGDMR</sequence>
<feature type="domain" description="Protein-glutamine gamma-glutamyltransferase-like C-terminal" evidence="2">
    <location>
        <begin position="128"/>
        <end position="195"/>
    </location>
</feature>